<feature type="transmembrane region" description="Helical" evidence="1">
    <location>
        <begin position="44"/>
        <end position="66"/>
    </location>
</feature>
<dbReference type="AlphaFoldDB" id="A0A329R2Y3"/>
<evidence type="ECO:0000313" key="4">
    <source>
        <dbReference type="Proteomes" id="UP000250462"/>
    </source>
</evidence>
<sequence length="163" mass="17620">MPAREENPGRLRISEEIIAGCVCFAVAGLFGMRTGDGGRWLDWVYPQWLLGVIAAVGVILVVRGLLGYGNKRSLVPPVLRGGGTDVAAFAVLAIGYVLLVDVAGFWPMSALLVALASLYFAGERSRRTLIISVLTAVAVSLVGAVVFREIFYIPFPEPPWWPF</sequence>
<feature type="transmembrane region" description="Helical" evidence="1">
    <location>
        <begin position="12"/>
        <end position="32"/>
    </location>
</feature>
<dbReference type="RefSeq" id="WP_112256821.1">
    <property type="nucleotide sequence ID" value="NZ_QMIG01000002.1"/>
</dbReference>
<protein>
    <recommendedName>
        <fullName evidence="2">DUF1468 domain-containing protein</fullName>
    </recommendedName>
</protein>
<dbReference type="EMBL" id="QMIG01000002">
    <property type="protein sequence ID" value="RAW17862.1"/>
    <property type="molecule type" value="Genomic_DNA"/>
</dbReference>
<keyword evidence="1" id="KW-0812">Transmembrane</keyword>
<evidence type="ECO:0000256" key="1">
    <source>
        <dbReference type="SAM" id="Phobius"/>
    </source>
</evidence>
<name>A0A329R2Y3_9ACTN</name>
<keyword evidence="4" id="KW-1185">Reference proteome</keyword>
<dbReference type="Proteomes" id="UP000250462">
    <property type="component" value="Unassembled WGS sequence"/>
</dbReference>
<dbReference type="Pfam" id="PF07331">
    <property type="entry name" value="TctB"/>
    <property type="match status" value="1"/>
</dbReference>
<keyword evidence="1" id="KW-0472">Membrane</keyword>
<feature type="domain" description="DUF1468" evidence="2">
    <location>
        <begin position="18"/>
        <end position="156"/>
    </location>
</feature>
<evidence type="ECO:0000259" key="2">
    <source>
        <dbReference type="Pfam" id="PF07331"/>
    </source>
</evidence>
<feature type="transmembrane region" description="Helical" evidence="1">
    <location>
        <begin position="78"/>
        <end position="99"/>
    </location>
</feature>
<gene>
    <name evidence="3" type="ORF">DPM12_03140</name>
</gene>
<organism evidence="3 4">
    <name type="scientific">Phytoactinopolyspora halophila</name>
    <dbReference type="NCBI Taxonomy" id="1981511"/>
    <lineage>
        <taxon>Bacteria</taxon>
        <taxon>Bacillati</taxon>
        <taxon>Actinomycetota</taxon>
        <taxon>Actinomycetes</taxon>
        <taxon>Jiangellales</taxon>
        <taxon>Jiangellaceae</taxon>
        <taxon>Phytoactinopolyspora</taxon>
    </lineage>
</organism>
<reference evidence="3 4" key="1">
    <citation type="submission" date="2018-06" db="EMBL/GenBank/DDBJ databases">
        <title>Phytoactinopolyspora halophila sp. nov., a novel halophilic actinomycete isolated from a saline soil in China.</title>
        <authorList>
            <person name="Tang S.-K."/>
        </authorList>
    </citation>
    <scope>NUCLEOTIDE SEQUENCE [LARGE SCALE GENOMIC DNA]</scope>
    <source>
        <strain evidence="3 4">YIM 96934</strain>
    </source>
</reference>
<feature type="transmembrane region" description="Helical" evidence="1">
    <location>
        <begin position="105"/>
        <end position="122"/>
    </location>
</feature>
<accession>A0A329R2Y3</accession>
<keyword evidence="1" id="KW-1133">Transmembrane helix</keyword>
<feature type="transmembrane region" description="Helical" evidence="1">
    <location>
        <begin position="129"/>
        <end position="153"/>
    </location>
</feature>
<proteinExistence type="predicted"/>
<dbReference type="InterPro" id="IPR009936">
    <property type="entry name" value="DUF1468"/>
</dbReference>
<evidence type="ECO:0000313" key="3">
    <source>
        <dbReference type="EMBL" id="RAW17862.1"/>
    </source>
</evidence>
<comment type="caution">
    <text evidence="3">The sequence shown here is derived from an EMBL/GenBank/DDBJ whole genome shotgun (WGS) entry which is preliminary data.</text>
</comment>